<evidence type="ECO:0000256" key="8">
    <source>
        <dbReference type="RuleBase" id="RU365088"/>
    </source>
</evidence>
<keyword evidence="3 8" id="KW-0813">Transport</keyword>
<comment type="caution">
    <text evidence="8">Lacks conserved residue(s) required for the propagation of feature annotation.</text>
</comment>
<evidence type="ECO:0000259" key="9">
    <source>
        <dbReference type="PROSITE" id="PS50850"/>
    </source>
</evidence>
<feature type="transmembrane region" description="Helical" evidence="8">
    <location>
        <begin position="226"/>
        <end position="245"/>
    </location>
</feature>
<dbReference type="InterPro" id="IPR036259">
    <property type="entry name" value="MFS_trans_sf"/>
</dbReference>
<evidence type="ECO:0000256" key="6">
    <source>
        <dbReference type="ARBA" id="ARBA00022989"/>
    </source>
</evidence>
<dbReference type="InterPro" id="IPR050189">
    <property type="entry name" value="MFS_Efflux_Transporters"/>
</dbReference>
<dbReference type="InterPro" id="IPR011701">
    <property type="entry name" value="MFS"/>
</dbReference>
<name>A0ABV2IHW1_9HYPH</name>
<keyword evidence="7 8" id="KW-0472">Membrane</keyword>
<dbReference type="PROSITE" id="PS50850">
    <property type="entry name" value="MFS"/>
    <property type="match status" value="1"/>
</dbReference>
<keyword evidence="11" id="KW-1185">Reference proteome</keyword>
<feature type="transmembrane region" description="Helical" evidence="8">
    <location>
        <begin position="260"/>
        <end position="279"/>
    </location>
</feature>
<dbReference type="PANTHER" id="PTHR43124:SF3">
    <property type="entry name" value="CHLORAMPHENICOL EFFLUX PUMP RV0191"/>
    <property type="match status" value="1"/>
</dbReference>
<feature type="transmembrane region" description="Helical" evidence="8">
    <location>
        <begin position="176"/>
        <end position="196"/>
    </location>
</feature>
<proteinExistence type="inferred from homology"/>
<evidence type="ECO:0000313" key="11">
    <source>
        <dbReference type="Proteomes" id="UP001549164"/>
    </source>
</evidence>
<comment type="subcellular location">
    <subcellularLocation>
        <location evidence="8">Cell inner membrane</location>
        <topology evidence="8">Multi-pass membrane protein</topology>
    </subcellularLocation>
    <subcellularLocation>
        <location evidence="1">Cell membrane</location>
        <topology evidence="1">Multi-pass membrane protein</topology>
    </subcellularLocation>
</comment>
<dbReference type="Proteomes" id="UP001549164">
    <property type="component" value="Unassembled WGS sequence"/>
</dbReference>
<evidence type="ECO:0000256" key="2">
    <source>
        <dbReference type="ARBA" id="ARBA00006236"/>
    </source>
</evidence>
<feature type="transmembrane region" description="Helical" evidence="8">
    <location>
        <begin position="385"/>
        <end position="403"/>
    </location>
</feature>
<keyword evidence="4" id="KW-1003">Cell membrane</keyword>
<feature type="transmembrane region" description="Helical" evidence="8">
    <location>
        <begin position="291"/>
        <end position="314"/>
    </location>
</feature>
<dbReference type="NCBIfam" id="TIGR00710">
    <property type="entry name" value="efflux_Bcr_CflA"/>
    <property type="match status" value="1"/>
</dbReference>
<accession>A0ABV2IHW1</accession>
<dbReference type="CDD" id="cd17320">
    <property type="entry name" value="MFS_MdfA_MDR_like"/>
    <property type="match status" value="1"/>
</dbReference>
<dbReference type="PANTHER" id="PTHR43124">
    <property type="entry name" value="PURINE EFFLUX PUMP PBUE"/>
    <property type="match status" value="1"/>
</dbReference>
<dbReference type="InterPro" id="IPR020846">
    <property type="entry name" value="MFS_dom"/>
</dbReference>
<dbReference type="InterPro" id="IPR004812">
    <property type="entry name" value="Efflux_drug-R_Bcr/CmlA"/>
</dbReference>
<dbReference type="EMBL" id="JBEPLY010000018">
    <property type="protein sequence ID" value="MET3601938.1"/>
    <property type="molecule type" value="Genomic_DNA"/>
</dbReference>
<dbReference type="Pfam" id="PF07690">
    <property type="entry name" value="MFS_1"/>
    <property type="match status" value="1"/>
</dbReference>
<evidence type="ECO:0000256" key="1">
    <source>
        <dbReference type="ARBA" id="ARBA00004651"/>
    </source>
</evidence>
<feature type="transmembrane region" description="Helical" evidence="8">
    <location>
        <begin position="89"/>
        <end position="107"/>
    </location>
</feature>
<feature type="transmembrane region" description="Helical" evidence="8">
    <location>
        <begin position="60"/>
        <end position="77"/>
    </location>
</feature>
<sequence length="416" mass="44987">MTYASHPEHATITARLPKWELVAMMAGLMALNALAIDIMLPGLQQIGASLGVEEENRRQFIVTAYVLGMGCGQLLFGPLSDRFGRKMPLLAGLALYLATSVCAAFVPSFALMLFVRVIQGISSAATRVISISIVRDLYGGRMMAEVMSLIMMVFMIIPILAPSIGEVILLAGEWHLIFLFLALFSSAMFLWTLTRLPESLHPSDRRPFSIASIAGGFMIVIRNRSAAFYILATTFIQACMFGYITSAQQIYIGVFDLGKLFPVAFAGLGITMSCSALLNSRLVGRFGMRRLSQAGLIIFTTLIGIWLVLDLAYAGVMPFWLFYTMFCLAWLQFGILGANFNSMAMEPLGHVAGIGSSILGFTSTAGSALIGSLVGQSFNGTTTPLITGFFTFAVGACIATVIAERGKLFQPHNPEV</sequence>
<reference evidence="10 11" key="1">
    <citation type="submission" date="2024-06" db="EMBL/GenBank/DDBJ databases">
        <title>Genomic Encyclopedia of Type Strains, Phase IV (KMG-IV): sequencing the most valuable type-strain genomes for metagenomic binning, comparative biology and taxonomic classification.</title>
        <authorList>
            <person name="Goeker M."/>
        </authorList>
    </citation>
    <scope>NUCLEOTIDE SEQUENCE [LARGE SCALE GENOMIC DNA]</scope>
    <source>
        <strain evidence="10 11">DSM 28102</strain>
    </source>
</reference>
<keyword evidence="8" id="KW-0997">Cell inner membrane</keyword>
<keyword evidence="6 8" id="KW-1133">Transmembrane helix</keyword>
<feature type="domain" description="Major facilitator superfamily (MFS) profile" evidence="9">
    <location>
        <begin position="21"/>
        <end position="407"/>
    </location>
</feature>
<organism evidence="10 11">
    <name type="scientific">Martelella mangrovi</name>
    <dbReference type="NCBI Taxonomy" id="1397477"/>
    <lineage>
        <taxon>Bacteria</taxon>
        <taxon>Pseudomonadati</taxon>
        <taxon>Pseudomonadota</taxon>
        <taxon>Alphaproteobacteria</taxon>
        <taxon>Hyphomicrobiales</taxon>
        <taxon>Aurantimonadaceae</taxon>
        <taxon>Martelella</taxon>
    </lineage>
</organism>
<evidence type="ECO:0000256" key="7">
    <source>
        <dbReference type="ARBA" id="ARBA00023136"/>
    </source>
</evidence>
<feature type="transmembrane region" description="Helical" evidence="8">
    <location>
        <begin position="352"/>
        <end position="373"/>
    </location>
</feature>
<evidence type="ECO:0000256" key="3">
    <source>
        <dbReference type="ARBA" id="ARBA00022448"/>
    </source>
</evidence>
<comment type="similarity">
    <text evidence="2 8">Belongs to the major facilitator superfamily. Bcr/CmlA family.</text>
</comment>
<feature type="transmembrane region" description="Helical" evidence="8">
    <location>
        <begin position="320"/>
        <end position="340"/>
    </location>
</feature>
<dbReference type="Gene3D" id="1.20.1720.10">
    <property type="entry name" value="Multidrug resistance protein D"/>
    <property type="match status" value="1"/>
</dbReference>
<feature type="transmembrane region" description="Helical" evidence="8">
    <location>
        <begin position="146"/>
        <end position="170"/>
    </location>
</feature>
<dbReference type="SUPFAM" id="SSF103473">
    <property type="entry name" value="MFS general substrate transporter"/>
    <property type="match status" value="1"/>
</dbReference>
<evidence type="ECO:0000256" key="5">
    <source>
        <dbReference type="ARBA" id="ARBA00022692"/>
    </source>
</evidence>
<gene>
    <name evidence="10" type="ORF">ABID12_003902</name>
</gene>
<comment type="caution">
    <text evidence="10">The sequence shown here is derived from an EMBL/GenBank/DDBJ whole genome shotgun (WGS) entry which is preliminary data.</text>
</comment>
<evidence type="ECO:0000313" key="10">
    <source>
        <dbReference type="EMBL" id="MET3601938.1"/>
    </source>
</evidence>
<keyword evidence="5 8" id="KW-0812">Transmembrane</keyword>
<feature type="transmembrane region" description="Helical" evidence="8">
    <location>
        <begin position="21"/>
        <end position="40"/>
    </location>
</feature>
<protein>
    <recommendedName>
        <fullName evidence="8">Bcr/CflA family efflux transporter</fullName>
    </recommendedName>
</protein>
<evidence type="ECO:0000256" key="4">
    <source>
        <dbReference type="ARBA" id="ARBA00022475"/>
    </source>
</evidence>